<proteinExistence type="predicted"/>
<evidence type="ECO:0000313" key="3">
    <source>
        <dbReference type="Proteomes" id="UP001597114"/>
    </source>
</evidence>
<name>A0ABW4EXH4_9PSEU</name>
<dbReference type="InterPro" id="IPR021125">
    <property type="entry name" value="DUF2127"/>
</dbReference>
<dbReference type="RefSeq" id="WP_344718431.1">
    <property type="nucleotide sequence ID" value="NZ_BAAAUS010000001.1"/>
</dbReference>
<protein>
    <submittedName>
        <fullName evidence="2">DUF2127 domain-containing protein</fullName>
    </submittedName>
</protein>
<keyword evidence="1" id="KW-0472">Membrane</keyword>
<evidence type="ECO:0000256" key="1">
    <source>
        <dbReference type="SAM" id="Phobius"/>
    </source>
</evidence>
<evidence type="ECO:0000313" key="2">
    <source>
        <dbReference type="EMBL" id="MFD1519025.1"/>
    </source>
</evidence>
<dbReference type="Proteomes" id="UP001597114">
    <property type="component" value="Unassembled WGS sequence"/>
</dbReference>
<keyword evidence="1" id="KW-0812">Transmembrane</keyword>
<dbReference type="EMBL" id="JBHUCO010000015">
    <property type="protein sequence ID" value="MFD1519025.1"/>
    <property type="molecule type" value="Genomic_DNA"/>
</dbReference>
<keyword evidence="1" id="KW-1133">Transmembrane helix</keyword>
<feature type="transmembrane region" description="Helical" evidence="1">
    <location>
        <begin position="133"/>
        <end position="153"/>
    </location>
</feature>
<feature type="transmembrane region" description="Helical" evidence="1">
    <location>
        <begin position="108"/>
        <end position="127"/>
    </location>
</feature>
<accession>A0ABW4EXH4</accession>
<gene>
    <name evidence="2" type="ORF">ACFSJD_16135</name>
</gene>
<dbReference type="Pfam" id="PF09900">
    <property type="entry name" value="DUF2127"/>
    <property type="match status" value="1"/>
</dbReference>
<keyword evidence="3" id="KW-1185">Reference proteome</keyword>
<organism evidence="2 3">
    <name type="scientific">Pseudonocardia yunnanensis</name>
    <dbReference type="NCBI Taxonomy" id="58107"/>
    <lineage>
        <taxon>Bacteria</taxon>
        <taxon>Bacillati</taxon>
        <taxon>Actinomycetota</taxon>
        <taxon>Actinomycetes</taxon>
        <taxon>Pseudonocardiales</taxon>
        <taxon>Pseudonocardiaceae</taxon>
        <taxon>Pseudonocardia</taxon>
    </lineage>
</organism>
<feature type="transmembrane region" description="Helical" evidence="1">
    <location>
        <begin position="21"/>
        <end position="42"/>
    </location>
</feature>
<sequence length="163" mass="17685">MADAPSARRTERLFRLAMFVKGLDGAIELIGAIALLLVPAALVNQLVADVISRDLVGSPDGFLARHLVAGTAEFASGNRTFVILYLGLHGVVKLALVVALLRRWMPAYPVAAVVLSVFVAYELYRAVRTGSVVLPVLAAVDILIIIMVVREYLLLRREVRTGH</sequence>
<comment type="caution">
    <text evidence="2">The sequence shown here is derived from an EMBL/GenBank/DDBJ whole genome shotgun (WGS) entry which is preliminary data.</text>
</comment>
<reference evidence="3" key="1">
    <citation type="journal article" date="2019" name="Int. J. Syst. Evol. Microbiol.">
        <title>The Global Catalogue of Microorganisms (GCM) 10K type strain sequencing project: providing services to taxonomists for standard genome sequencing and annotation.</title>
        <authorList>
            <consortium name="The Broad Institute Genomics Platform"/>
            <consortium name="The Broad Institute Genome Sequencing Center for Infectious Disease"/>
            <person name="Wu L."/>
            <person name="Ma J."/>
        </authorList>
    </citation>
    <scope>NUCLEOTIDE SEQUENCE [LARGE SCALE GENOMIC DNA]</scope>
    <source>
        <strain evidence="3">CCM 7043</strain>
    </source>
</reference>
<feature type="transmembrane region" description="Helical" evidence="1">
    <location>
        <begin position="82"/>
        <end position="101"/>
    </location>
</feature>